<accession>A0ABS8CJJ4</accession>
<comment type="subcellular location">
    <subcellularLocation>
        <location evidence="1 8">Cell membrane</location>
        <topology evidence="1 8">Multi-pass membrane protein</topology>
    </subcellularLocation>
</comment>
<evidence type="ECO:0000256" key="2">
    <source>
        <dbReference type="ARBA" id="ARBA00007069"/>
    </source>
</evidence>
<evidence type="ECO:0000256" key="3">
    <source>
        <dbReference type="ARBA" id="ARBA00022448"/>
    </source>
</evidence>
<keyword evidence="3 8" id="KW-0813">Transport</keyword>
<keyword evidence="11" id="KW-1185">Reference proteome</keyword>
<proteinExistence type="inferred from homology"/>
<dbReference type="PANTHER" id="PTHR42929:SF1">
    <property type="entry name" value="INNER MEMBRANE ABC TRANSPORTER PERMEASE PROTEIN YDCU-RELATED"/>
    <property type="match status" value="1"/>
</dbReference>
<dbReference type="RefSeq" id="WP_226934240.1">
    <property type="nucleotide sequence ID" value="NZ_JACDXX010000003.1"/>
</dbReference>
<keyword evidence="6 8" id="KW-1133">Transmembrane helix</keyword>
<dbReference type="Proteomes" id="UP001198571">
    <property type="component" value="Unassembled WGS sequence"/>
</dbReference>
<feature type="transmembrane region" description="Helical" evidence="8">
    <location>
        <begin position="279"/>
        <end position="303"/>
    </location>
</feature>
<evidence type="ECO:0000256" key="6">
    <source>
        <dbReference type="ARBA" id="ARBA00022989"/>
    </source>
</evidence>
<dbReference type="Pfam" id="PF00528">
    <property type="entry name" value="BPD_transp_1"/>
    <property type="match status" value="1"/>
</dbReference>
<dbReference type="Gene3D" id="1.10.3720.10">
    <property type="entry name" value="MetI-like"/>
    <property type="match status" value="1"/>
</dbReference>
<dbReference type="EMBL" id="JACDXX010000003">
    <property type="protein sequence ID" value="MCB5409348.1"/>
    <property type="molecule type" value="Genomic_DNA"/>
</dbReference>
<evidence type="ECO:0000259" key="9">
    <source>
        <dbReference type="PROSITE" id="PS50928"/>
    </source>
</evidence>
<organism evidence="10 11">
    <name type="scientific">Pseudogemmobacter faecipullorum</name>
    <dbReference type="NCBI Taxonomy" id="2755041"/>
    <lineage>
        <taxon>Bacteria</taxon>
        <taxon>Pseudomonadati</taxon>
        <taxon>Pseudomonadota</taxon>
        <taxon>Alphaproteobacteria</taxon>
        <taxon>Rhodobacterales</taxon>
        <taxon>Paracoccaceae</taxon>
        <taxon>Pseudogemmobacter</taxon>
    </lineage>
</organism>
<name>A0ABS8CJJ4_9RHOB</name>
<sequence length="313" mass="34057">MAQTKSTEGRTGWLLITPPALVTLLLLAAPLATVLIYSIMTGGRGTVSLPLTAENYYSFFRSGPGNILDLIFSGDWGKIPEALSKAPYLLVMGRALLVAFSVTLATVLLAYPIAYFVSFHVQASKKSLWLFLITIPFWTSYIIRVALWRTILGYDGIVDSSLIGLGLMDSQLNILSNGILSIIITLSHAYAPFAVLPIFIALEKVDRSLLEAGQDLGETKWVTFLRVTLPLSMTGVIAAVLIVFIPTVGDYVTPELIGGGKVPMISNLVEVELLKRRNFAMGSALAATSMMIVAVISLIFILWNRRFLGGRKS</sequence>
<evidence type="ECO:0000256" key="7">
    <source>
        <dbReference type="ARBA" id="ARBA00023136"/>
    </source>
</evidence>
<dbReference type="SUPFAM" id="SSF161098">
    <property type="entry name" value="MetI-like"/>
    <property type="match status" value="1"/>
</dbReference>
<protein>
    <submittedName>
        <fullName evidence="10">ABC transporter permease</fullName>
    </submittedName>
</protein>
<reference evidence="10 11" key="1">
    <citation type="submission" date="2020-07" db="EMBL/GenBank/DDBJ databases">
        <title>Pseudogemmobacter sp. nov., isolated from poultry manure in Taiwan.</title>
        <authorList>
            <person name="Lin S.-Y."/>
            <person name="Tang Y.-S."/>
            <person name="Young C.-C."/>
        </authorList>
    </citation>
    <scope>NUCLEOTIDE SEQUENCE [LARGE SCALE GENOMIC DNA]</scope>
    <source>
        <strain evidence="10 11">CC-YST710</strain>
    </source>
</reference>
<keyword evidence="7 8" id="KW-0472">Membrane</keyword>
<evidence type="ECO:0000256" key="1">
    <source>
        <dbReference type="ARBA" id="ARBA00004651"/>
    </source>
</evidence>
<dbReference type="CDD" id="cd06261">
    <property type="entry name" value="TM_PBP2"/>
    <property type="match status" value="1"/>
</dbReference>
<evidence type="ECO:0000256" key="5">
    <source>
        <dbReference type="ARBA" id="ARBA00022692"/>
    </source>
</evidence>
<gene>
    <name evidence="10" type="ORF">H0485_04915</name>
</gene>
<comment type="similarity">
    <text evidence="2">Belongs to the binding-protein-dependent transport system permease family. CysTW subfamily.</text>
</comment>
<feature type="transmembrane region" description="Helical" evidence="8">
    <location>
        <begin position="223"/>
        <end position="245"/>
    </location>
</feature>
<dbReference type="PANTHER" id="PTHR42929">
    <property type="entry name" value="INNER MEMBRANE ABC TRANSPORTER PERMEASE PROTEIN YDCU-RELATED-RELATED"/>
    <property type="match status" value="1"/>
</dbReference>
<keyword evidence="5 8" id="KW-0812">Transmembrane</keyword>
<dbReference type="PROSITE" id="PS50928">
    <property type="entry name" value="ABC_TM1"/>
    <property type="match status" value="1"/>
</dbReference>
<dbReference type="InterPro" id="IPR000515">
    <property type="entry name" value="MetI-like"/>
</dbReference>
<feature type="transmembrane region" description="Helical" evidence="8">
    <location>
        <begin position="95"/>
        <end position="117"/>
    </location>
</feature>
<evidence type="ECO:0000256" key="4">
    <source>
        <dbReference type="ARBA" id="ARBA00022475"/>
    </source>
</evidence>
<keyword evidence="4" id="KW-1003">Cell membrane</keyword>
<evidence type="ECO:0000313" key="10">
    <source>
        <dbReference type="EMBL" id="MCB5409348.1"/>
    </source>
</evidence>
<evidence type="ECO:0000256" key="8">
    <source>
        <dbReference type="RuleBase" id="RU363032"/>
    </source>
</evidence>
<dbReference type="InterPro" id="IPR035906">
    <property type="entry name" value="MetI-like_sf"/>
</dbReference>
<feature type="domain" description="ABC transmembrane type-1" evidence="9">
    <location>
        <begin position="92"/>
        <end position="302"/>
    </location>
</feature>
<comment type="caution">
    <text evidence="10">The sequence shown here is derived from an EMBL/GenBank/DDBJ whole genome shotgun (WGS) entry which is preliminary data.</text>
</comment>
<feature type="transmembrane region" description="Helical" evidence="8">
    <location>
        <begin position="129"/>
        <end position="154"/>
    </location>
</feature>
<evidence type="ECO:0000313" key="11">
    <source>
        <dbReference type="Proteomes" id="UP001198571"/>
    </source>
</evidence>
<feature type="transmembrane region" description="Helical" evidence="8">
    <location>
        <begin position="12"/>
        <end position="40"/>
    </location>
</feature>
<feature type="transmembrane region" description="Helical" evidence="8">
    <location>
        <begin position="174"/>
        <end position="202"/>
    </location>
</feature>